<evidence type="ECO:0000256" key="1">
    <source>
        <dbReference type="ARBA" id="ARBA00004651"/>
    </source>
</evidence>
<feature type="transmembrane region" description="Helical" evidence="6">
    <location>
        <begin position="15"/>
        <end position="31"/>
    </location>
</feature>
<dbReference type="RefSeq" id="WP_308778223.1">
    <property type="nucleotide sequence ID" value="NZ_BMJD01000058.1"/>
</dbReference>
<feature type="transmembrane region" description="Helical" evidence="6">
    <location>
        <begin position="109"/>
        <end position="131"/>
    </location>
</feature>
<accession>A0A9W5U1F8</accession>
<dbReference type="InterPro" id="IPR036259">
    <property type="entry name" value="MFS_trans_sf"/>
</dbReference>
<evidence type="ECO:0000256" key="2">
    <source>
        <dbReference type="ARBA" id="ARBA00022448"/>
    </source>
</evidence>
<feature type="transmembrane region" description="Helical" evidence="6">
    <location>
        <begin position="170"/>
        <end position="193"/>
    </location>
</feature>
<dbReference type="GO" id="GO:0005886">
    <property type="term" value="C:plasma membrane"/>
    <property type="evidence" value="ECO:0007669"/>
    <property type="project" value="UniProtKB-SubCell"/>
</dbReference>
<name>A0A9W5U1F8_9BACI</name>
<feature type="transmembrane region" description="Helical" evidence="6">
    <location>
        <begin position="285"/>
        <end position="304"/>
    </location>
</feature>
<keyword evidence="5 6" id="KW-0472">Membrane</keyword>
<dbReference type="CDD" id="cd17339">
    <property type="entry name" value="MFS_NIMT_CynX_like"/>
    <property type="match status" value="1"/>
</dbReference>
<dbReference type="GO" id="GO:0022857">
    <property type="term" value="F:transmembrane transporter activity"/>
    <property type="evidence" value="ECO:0007669"/>
    <property type="project" value="InterPro"/>
</dbReference>
<dbReference type="EMBL" id="BMJD01000058">
    <property type="protein sequence ID" value="GGB60113.1"/>
    <property type="molecule type" value="Genomic_DNA"/>
</dbReference>
<comment type="subcellular location">
    <subcellularLocation>
        <location evidence="1">Cell membrane</location>
        <topology evidence="1">Multi-pass membrane protein</topology>
    </subcellularLocation>
</comment>
<feature type="domain" description="Major facilitator superfamily (MFS) profile" evidence="7">
    <location>
        <begin position="18"/>
        <end position="401"/>
    </location>
</feature>
<gene>
    <name evidence="8" type="primary">yycB</name>
    <name evidence="8" type="ORF">GCM10011409_41890</name>
</gene>
<dbReference type="Proteomes" id="UP000621492">
    <property type="component" value="Unassembled WGS sequence"/>
</dbReference>
<feature type="transmembrane region" description="Helical" evidence="6">
    <location>
        <begin position="51"/>
        <end position="74"/>
    </location>
</feature>
<dbReference type="PANTHER" id="PTHR23523:SF2">
    <property type="entry name" value="2-NITROIMIDAZOLE TRANSPORTER"/>
    <property type="match status" value="1"/>
</dbReference>
<evidence type="ECO:0000313" key="8">
    <source>
        <dbReference type="EMBL" id="GGB60113.1"/>
    </source>
</evidence>
<keyword evidence="3 6" id="KW-0812">Transmembrane</keyword>
<dbReference type="AlphaFoldDB" id="A0A9W5U1F8"/>
<evidence type="ECO:0000259" key="7">
    <source>
        <dbReference type="PROSITE" id="PS50850"/>
    </source>
</evidence>
<dbReference type="InterPro" id="IPR020846">
    <property type="entry name" value="MFS_dom"/>
</dbReference>
<organism evidence="8 9">
    <name type="scientific">Lentibacillus populi</name>
    <dbReference type="NCBI Taxonomy" id="1827502"/>
    <lineage>
        <taxon>Bacteria</taxon>
        <taxon>Bacillati</taxon>
        <taxon>Bacillota</taxon>
        <taxon>Bacilli</taxon>
        <taxon>Bacillales</taxon>
        <taxon>Bacillaceae</taxon>
        <taxon>Lentibacillus</taxon>
    </lineage>
</organism>
<dbReference type="InterPro" id="IPR011701">
    <property type="entry name" value="MFS"/>
</dbReference>
<reference evidence="8" key="2">
    <citation type="submission" date="2020-09" db="EMBL/GenBank/DDBJ databases">
        <authorList>
            <person name="Sun Q."/>
            <person name="Zhou Y."/>
        </authorList>
    </citation>
    <scope>NUCLEOTIDE SEQUENCE</scope>
    <source>
        <strain evidence="8">CGMCC 1.15454</strain>
    </source>
</reference>
<evidence type="ECO:0000256" key="4">
    <source>
        <dbReference type="ARBA" id="ARBA00022989"/>
    </source>
</evidence>
<dbReference type="Pfam" id="PF07690">
    <property type="entry name" value="MFS_1"/>
    <property type="match status" value="1"/>
</dbReference>
<comment type="caution">
    <text evidence="8">The sequence shown here is derived from an EMBL/GenBank/DDBJ whole genome shotgun (WGS) entry which is preliminary data.</text>
</comment>
<dbReference type="PROSITE" id="PS50850">
    <property type="entry name" value="MFS"/>
    <property type="match status" value="1"/>
</dbReference>
<feature type="transmembrane region" description="Helical" evidence="6">
    <location>
        <begin position="375"/>
        <end position="396"/>
    </location>
</feature>
<evidence type="ECO:0000313" key="9">
    <source>
        <dbReference type="Proteomes" id="UP000621492"/>
    </source>
</evidence>
<feature type="transmembrane region" description="Helical" evidence="6">
    <location>
        <begin position="86"/>
        <end position="103"/>
    </location>
</feature>
<dbReference type="InterPro" id="IPR052524">
    <property type="entry name" value="MFS_Cyanate_Porter"/>
</dbReference>
<feature type="transmembrane region" description="Helical" evidence="6">
    <location>
        <begin position="143"/>
        <end position="164"/>
    </location>
</feature>
<sequence>MDEQQIRTGDNQKRAYRILLIAGIMLVAFNLRPAITSVGPVIGIIRDELGLANWSAGLLTSLPLIAFAVMSPVAPRLGNRFSNERALVFGLILLVFGIAIRVVTSVTFLYAGTLLVGCGIAISNVLLPGVLKEKFPNKVELMTGVYSTVMGTFAAMASGISIPIAKGLGLGWQVALIIWIIPAIAGMVLWLYLSKNNRSNDQDKVHQARSSAHGMWHSRLAWQVALFMGFQSFLFYVTISWLPEILHDKGVSIGVAGWMLSFTQIIGLPFSFLVPLIAGKLKSQWGLVIFLGLSSFSGYTGLLISHSFPMIVISTTLIGIALGGIFPLALAFLGMRARNAKQAAELSGMAQSLGYLLAAIGPIFIGYLYDITNSWNVPLLTLLGLTLIVVIFGSLAGRDKYVLD</sequence>
<keyword evidence="9" id="KW-1185">Reference proteome</keyword>
<dbReference type="SUPFAM" id="SSF103473">
    <property type="entry name" value="MFS general substrate transporter"/>
    <property type="match status" value="1"/>
</dbReference>
<feature type="transmembrane region" description="Helical" evidence="6">
    <location>
        <begin position="220"/>
        <end position="243"/>
    </location>
</feature>
<reference evidence="8" key="1">
    <citation type="journal article" date="2014" name="Int. J. Syst. Evol. Microbiol.">
        <title>Complete genome sequence of Corynebacterium casei LMG S-19264T (=DSM 44701T), isolated from a smear-ripened cheese.</title>
        <authorList>
            <consortium name="US DOE Joint Genome Institute (JGI-PGF)"/>
            <person name="Walter F."/>
            <person name="Albersmeier A."/>
            <person name="Kalinowski J."/>
            <person name="Ruckert C."/>
        </authorList>
    </citation>
    <scope>NUCLEOTIDE SEQUENCE</scope>
    <source>
        <strain evidence="8">CGMCC 1.15454</strain>
    </source>
</reference>
<keyword evidence="4 6" id="KW-1133">Transmembrane helix</keyword>
<dbReference type="PANTHER" id="PTHR23523">
    <property type="match status" value="1"/>
</dbReference>
<keyword evidence="2" id="KW-0813">Transport</keyword>
<dbReference type="Gene3D" id="1.20.1250.20">
    <property type="entry name" value="MFS general substrate transporter like domains"/>
    <property type="match status" value="1"/>
</dbReference>
<evidence type="ECO:0000256" key="6">
    <source>
        <dbReference type="SAM" id="Phobius"/>
    </source>
</evidence>
<feature type="transmembrane region" description="Helical" evidence="6">
    <location>
        <begin position="310"/>
        <end position="333"/>
    </location>
</feature>
<evidence type="ECO:0000256" key="3">
    <source>
        <dbReference type="ARBA" id="ARBA00022692"/>
    </source>
</evidence>
<evidence type="ECO:0000256" key="5">
    <source>
        <dbReference type="ARBA" id="ARBA00023136"/>
    </source>
</evidence>
<protein>
    <submittedName>
        <fullName evidence="8">Transporter YycB</fullName>
    </submittedName>
</protein>
<feature type="transmembrane region" description="Helical" evidence="6">
    <location>
        <begin position="353"/>
        <end position="369"/>
    </location>
</feature>
<feature type="transmembrane region" description="Helical" evidence="6">
    <location>
        <begin position="255"/>
        <end position="278"/>
    </location>
</feature>
<proteinExistence type="predicted"/>